<keyword evidence="3" id="KW-0597">Phosphoprotein</keyword>
<evidence type="ECO:0000313" key="11">
    <source>
        <dbReference type="Proteomes" id="UP000623681"/>
    </source>
</evidence>
<dbReference type="InterPro" id="IPR036097">
    <property type="entry name" value="HisK_dim/P_sf"/>
</dbReference>
<dbReference type="Gene3D" id="1.10.287.130">
    <property type="match status" value="1"/>
</dbReference>
<sequence length="481" mass="55003">MLQHTSVEEASYICESKNKCKELGMNPNEPRMPKSVMTEEELARKKEDYKEILEVVTFFSEKIIKSLEKSTPILVAVSDEKGYLLETLGDEAIKGTMLQLGIKPGIQFTEEDMGTNVVSLTLEQNQPIQLIGSNHYHTFLHGTACYGVPFHYSDDDNLLGSICIMTAVILHNPFFLTTLTTVVDAIERELLLRKQNRKINKQQELLYMAERKQRELLEKDLIMKDEFITTITHEFKTPINVIYSAIQLIEHVYIKLIPKQVRNLITSIKRNTFRQLRLVNNLLDITRLHSEQYKLNMRNVDIVFLTKSIVESVKEYAGQKKINLCFETNVDSIRTAIDDEKYERIVLNLLSNAIKFTNEGGSITVKVKENTSDKTLDISVSDTGIGIPKEKYEMIFERFGQVDSNLSRQAEGSGIGLTIVKLLTEILEGKIRVDSEVNIGSTFMVTLPIKEEITEKEIEIFLDADNRLINAINVEFSDIYF</sequence>
<comment type="catalytic activity">
    <reaction evidence="1">
        <text>ATP + protein L-histidine = ADP + protein N-phospho-L-histidine.</text>
        <dbReference type="EC" id="2.7.13.3"/>
    </reaction>
</comment>
<evidence type="ECO:0000259" key="9">
    <source>
        <dbReference type="PROSITE" id="PS50109"/>
    </source>
</evidence>
<dbReference type="Gene3D" id="3.30.450.40">
    <property type="match status" value="1"/>
</dbReference>
<dbReference type="SMART" id="SM00387">
    <property type="entry name" value="HATPase_c"/>
    <property type="match status" value="1"/>
</dbReference>
<feature type="domain" description="Histidine kinase" evidence="9">
    <location>
        <begin position="230"/>
        <end position="451"/>
    </location>
</feature>
<dbReference type="GO" id="GO:0005524">
    <property type="term" value="F:ATP binding"/>
    <property type="evidence" value="ECO:0007669"/>
    <property type="project" value="UniProtKB-KW"/>
</dbReference>
<dbReference type="GO" id="GO:0000155">
    <property type="term" value="F:phosphorelay sensor kinase activity"/>
    <property type="evidence" value="ECO:0007669"/>
    <property type="project" value="InterPro"/>
</dbReference>
<dbReference type="PANTHER" id="PTHR43547">
    <property type="entry name" value="TWO-COMPONENT HISTIDINE KINASE"/>
    <property type="match status" value="1"/>
</dbReference>
<dbReference type="InterPro" id="IPR029016">
    <property type="entry name" value="GAF-like_dom_sf"/>
</dbReference>
<evidence type="ECO:0000256" key="1">
    <source>
        <dbReference type="ARBA" id="ARBA00000085"/>
    </source>
</evidence>
<evidence type="ECO:0000256" key="7">
    <source>
        <dbReference type="ARBA" id="ARBA00022840"/>
    </source>
</evidence>
<dbReference type="SMART" id="SM00388">
    <property type="entry name" value="HisKA"/>
    <property type="match status" value="1"/>
</dbReference>
<dbReference type="CDD" id="cd16922">
    <property type="entry name" value="HATPase_EvgS-ArcB-TorS-like"/>
    <property type="match status" value="1"/>
</dbReference>
<keyword evidence="6 10" id="KW-0418">Kinase</keyword>
<dbReference type="InterPro" id="IPR003661">
    <property type="entry name" value="HisK_dim/P_dom"/>
</dbReference>
<dbReference type="CDD" id="cd00082">
    <property type="entry name" value="HisKA"/>
    <property type="match status" value="1"/>
</dbReference>
<evidence type="ECO:0000256" key="5">
    <source>
        <dbReference type="ARBA" id="ARBA00022741"/>
    </source>
</evidence>
<evidence type="ECO:0000256" key="8">
    <source>
        <dbReference type="ARBA" id="ARBA00023012"/>
    </source>
</evidence>
<dbReference type="Gene3D" id="3.30.565.10">
    <property type="entry name" value="Histidine kinase-like ATPase, C-terminal domain"/>
    <property type="match status" value="1"/>
</dbReference>
<evidence type="ECO:0000256" key="2">
    <source>
        <dbReference type="ARBA" id="ARBA00012438"/>
    </source>
</evidence>
<keyword evidence="4" id="KW-0808">Transferase</keyword>
<dbReference type="FunFam" id="3.30.565.10:FF:000037">
    <property type="entry name" value="Hybrid sensor histidine kinase/response regulator"/>
    <property type="match status" value="1"/>
</dbReference>
<dbReference type="Pfam" id="PF02518">
    <property type="entry name" value="HATPase_c"/>
    <property type="match status" value="1"/>
</dbReference>
<keyword evidence="5" id="KW-0547">Nucleotide-binding</keyword>
<comment type="caution">
    <text evidence="10">The sequence shown here is derived from an EMBL/GenBank/DDBJ whole genome shotgun (WGS) entry which is preliminary data.</text>
</comment>
<dbReference type="Pfam" id="PF00512">
    <property type="entry name" value="HisKA"/>
    <property type="match status" value="1"/>
</dbReference>
<dbReference type="AlphaFoldDB" id="A0A937FG87"/>
<dbReference type="PROSITE" id="PS50109">
    <property type="entry name" value="HIS_KIN"/>
    <property type="match status" value="1"/>
</dbReference>
<dbReference type="SUPFAM" id="SSF55874">
    <property type="entry name" value="ATPase domain of HSP90 chaperone/DNA topoisomerase II/histidine kinase"/>
    <property type="match status" value="1"/>
</dbReference>
<gene>
    <name evidence="10" type="ORF">JK634_13430</name>
</gene>
<evidence type="ECO:0000313" key="10">
    <source>
        <dbReference type="EMBL" id="MBL4932809.1"/>
    </source>
</evidence>
<dbReference type="InterPro" id="IPR005467">
    <property type="entry name" value="His_kinase_dom"/>
</dbReference>
<proteinExistence type="predicted"/>
<dbReference type="Proteomes" id="UP000623681">
    <property type="component" value="Unassembled WGS sequence"/>
</dbReference>
<name>A0A937FG87_9CLOT</name>
<dbReference type="SUPFAM" id="SSF47384">
    <property type="entry name" value="Homodimeric domain of signal transducing histidine kinase"/>
    <property type="match status" value="1"/>
</dbReference>
<keyword evidence="11" id="KW-1185">Reference proteome</keyword>
<dbReference type="RefSeq" id="WP_202768196.1">
    <property type="nucleotide sequence ID" value="NZ_JAESWA010000023.1"/>
</dbReference>
<keyword evidence="8" id="KW-0902">Two-component regulatory system</keyword>
<evidence type="ECO:0000256" key="6">
    <source>
        <dbReference type="ARBA" id="ARBA00022777"/>
    </source>
</evidence>
<dbReference type="InterPro" id="IPR036890">
    <property type="entry name" value="HATPase_C_sf"/>
</dbReference>
<dbReference type="EMBL" id="JAESWA010000023">
    <property type="protein sequence ID" value="MBL4932809.1"/>
    <property type="molecule type" value="Genomic_DNA"/>
</dbReference>
<reference evidence="10" key="1">
    <citation type="submission" date="2021-01" db="EMBL/GenBank/DDBJ databases">
        <title>Genome public.</title>
        <authorList>
            <person name="Liu C."/>
            <person name="Sun Q."/>
        </authorList>
    </citation>
    <scope>NUCLEOTIDE SEQUENCE</scope>
    <source>
        <strain evidence="10">YIM B02565</strain>
    </source>
</reference>
<evidence type="ECO:0000256" key="3">
    <source>
        <dbReference type="ARBA" id="ARBA00022553"/>
    </source>
</evidence>
<dbReference type="PANTHER" id="PTHR43547:SF2">
    <property type="entry name" value="HYBRID SIGNAL TRANSDUCTION HISTIDINE KINASE C"/>
    <property type="match status" value="1"/>
</dbReference>
<dbReference type="InterPro" id="IPR004358">
    <property type="entry name" value="Sig_transdc_His_kin-like_C"/>
</dbReference>
<evidence type="ECO:0000256" key="4">
    <source>
        <dbReference type="ARBA" id="ARBA00022679"/>
    </source>
</evidence>
<dbReference type="InterPro" id="IPR003594">
    <property type="entry name" value="HATPase_dom"/>
</dbReference>
<protein>
    <recommendedName>
        <fullName evidence="2">histidine kinase</fullName>
        <ecNumber evidence="2">2.7.13.3</ecNumber>
    </recommendedName>
</protein>
<keyword evidence="7" id="KW-0067">ATP-binding</keyword>
<organism evidence="10 11">
    <name type="scientific">Clostridium paridis</name>
    <dbReference type="NCBI Taxonomy" id="2803863"/>
    <lineage>
        <taxon>Bacteria</taxon>
        <taxon>Bacillati</taxon>
        <taxon>Bacillota</taxon>
        <taxon>Clostridia</taxon>
        <taxon>Eubacteriales</taxon>
        <taxon>Clostridiaceae</taxon>
        <taxon>Clostridium</taxon>
    </lineage>
</organism>
<accession>A0A937FG87</accession>
<dbReference type="EC" id="2.7.13.3" evidence="2"/>
<dbReference type="PRINTS" id="PR00344">
    <property type="entry name" value="BCTRLSENSOR"/>
</dbReference>